<dbReference type="GO" id="GO:0005829">
    <property type="term" value="C:cytosol"/>
    <property type="evidence" value="ECO:0007669"/>
    <property type="project" value="TreeGrafter"/>
</dbReference>
<dbReference type="SUPFAM" id="SSF101473">
    <property type="entry name" value="DhaL-like"/>
    <property type="match status" value="1"/>
</dbReference>
<dbReference type="PANTHER" id="PTHR28629:SF4">
    <property type="entry name" value="TRIOKINASE_FMN CYCLASE"/>
    <property type="match status" value="1"/>
</dbReference>
<proteinExistence type="predicted"/>
<organism evidence="4">
    <name type="scientific">bioreactor metagenome</name>
    <dbReference type="NCBI Taxonomy" id="1076179"/>
    <lineage>
        <taxon>unclassified sequences</taxon>
        <taxon>metagenomes</taxon>
        <taxon>ecological metagenomes</taxon>
    </lineage>
</organism>
<reference evidence="4" key="1">
    <citation type="submission" date="2019-08" db="EMBL/GenBank/DDBJ databases">
        <authorList>
            <person name="Kucharzyk K."/>
            <person name="Murdoch R.W."/>
            <person name="Higgins S."/>
            <person name="Loffler F."/>
        </authorList>
    </citation>
    <scope>NUCLEOTIDE SEQUENCE</scope>
</reference>
<dbReference type="AlphaFoldDB" id="A0A645EWQ4"/>
<dbReference type="GO" id="GO:0004371">
    <property type="term" value="F:glycerone kinase activity"/>
    <property type="evidence" value="ECO:0007669"/>
    <property type="project" value="InterPro"/>
</dbReference>
<dbReference type="Gene3D" id="1.25.40.340">
    <property type="match status" value="1"/>
</dbReference>
<dbReference type="InterPro" id="IPR036117">
    <property type="entry name" value="DhaL_dom_sf"/>
</dbReference>
<sequence length="202" mass="20840">MELSPQILGGWLEAFATEVAENEPLLTDLDRQIGDADHGANMVRGTKAVAALDPADFADARSYAKKVAMTLISTVGGASGPLYGTFFLRLAAALPDDGPIGQTDWLQALRAGVQGVLDRGKANPGDKTMLDALVPATDAFENEPDHPWQSAADAAAAGRDATVPMVARKGRASYLGQRSAGVADPGATSATLLLVAAARTLA</sequence>
<evidence type="ECO:0000259" key="3">
    <source>
        <dbReference type="PROSITE" id="PS51480"/>
    </source>
</evidence>
<dbReference type="InterPro" id="IPR050861">
    <property type="entry name" value="Dihydroxyacetone_Kinase"/>
</dbReference>
<accession>A0A645EWQ4</accession>
<dbReference type="EC" id="2.7.1.121" evidence="4"/>
<dbReference type="EMBL" id="VSSQ01052363">
    <property type="protein sequence ID" value="MPN06461.1"/>
    <property type="molecule type" value="Genomic_DNA"/>
</dbReference>
<dbReference type="GO" id="GO:0047324">
    <property type="term" value="F:phosphoenolpyruvate-glycerone phosphotransferase activity"/>
    <property type="evidence" value="ECO:0007669"/>
    <property type="project" value="UniProtKB-EC"/>
</dbReference>
<keyword evidence="1 4" id="KW-0808">Transferase</keyword>
<dbReference type="NCBIfam" id="TIGR02365">
    <property type="entry name" value="dha_L_ycgS"/>
    <property type="match status" value="1"/>
</dbReference>
<dbReference type="PANTHER" id="PTHR28629">
    <property type="entry name" value="TRIOKINASE/FMN CYCLASE"/>
    <property type="match status" value="1"/>
</dbReference>
<dbReference type="InterPro" id="IPR012737">
    <property type="entry name" value="DhaK_L_YcgS"/>
</dbReference>
<dbReference type="InterPro" id="IPR004007">
    <property type="entry name" value="DhaL_dom"/>
</dbReference>
<dbReference type="FunFam" id="1.25.40.340:FF:000002">
    <property type="entry name" value="Dihydroxyacetone kinase, L subunit"/>
    <property type="match status" value="1"/>
</dbReference>
<dbReference type="GO" id="GO:0019563">
    <property type="term" value="P:glycerol catabolic process"/>
    <property type="evidence" value="ECO:0007669"/>
    <property type="project" value="TreeGrafter"/>
</dbReference>
<evidence type="ECO:0000313" key="4">
    <source>
        <dbReference type="EMBL" id="MPN06461.1"/>
    </source>
</evidence>
<dbReference type="Pfam" id="PF02734">
    <property type="entry name" value="Dak2"/>
    <property type="match status" value="1"/>
</dbReference>
<comment type="caution">
    <text evidence="4">The sequence shown here is derived from an EMBL/GenBank/DDBJ whole genome shotgun (WGS) entry which is preliminary data.</text>
</comment>
<protein>
    <submittedName>
        <fullName evidence="4">PEP-dependent dihydroxyacetone kinase, ADP-binding subunit DhaL</fullName>
        <ecNumber evidence="4">2.7.1.121</ecNumber>
    </submittedName>
</protein>
<gene>
    <name evidence="4" type="primary">dhaL_3</name>
    <name evidence="4" type="ORF">SDC9_153717</name>
</gene>
<evidence type="ECO:0000256" key="1">
    <source>
        <dbReference type="ARBA" id="ARBA00022679"/>
    </source>
</evidence>
<name>A0A645EWQ4_9ZZZZ</name>
<dbReference type="SMART" id="SM01120">
    <property type="entry name" value="Dak2"/>
    <property type="match status" value="1"/>
</dbReference>
<feature type="domain" description="DhaL" evidence="3">
    <location>
        <begin position="6"/>
        <end position="199"/>
    </location>
</feature>
<evidence type="ECO:0000256" key="2">
    <source>
        <dbReference type="ARBA" id="ARBA00022777"/>
    </source>
</evidence>
<keyword evidence="2 4" id="KW-0418">Kinase</keyword>
<dbReference type="PROSITE" id="PS51480">
    <property type="entry name" value="DHAL"/>
    <property type="match status" value="1"/>
</dbReference>